<keyword evidence="1" id="KW-0732">Signal</keyword>
<dbReference type="Proteomes" id="UP001218188">
    <property type="component" value="Unassembled WGS sequence"/>
</dbReference>
<keyword evidence="3" id="KW-1185">Reference proteome</keyword>
<evidence type="ECO:0008006" key="4">
    <source>
        <dbReference type="Google" id="ProtNLM"/>
    </source>
</evidence>
<feature type="chain" id="PRO_5042209999" description="Secreted protein" evidence="1">
    <location>
        <begin position="22"/>
        <end position="108"/>
    </location>
</feature>
<reference evidence="2" key="1">
    <citation type="submission" date="2023-03" db="EMBL/GenBank/DDBJ databases">
        <title>Massive genome expansion in bonnet fungi (Mycena s.s.) driven by repeated elements and novel gene families across ecological guilds.</title>
        <authorList>
            <consortium name="Lawrence Berkeley National Laboratory"/>
            <person name="Harder C.B."/>
            <person name="Miyauchi S."/>
            <person name="Viragh M."/>
            <person name="Kuo A."/>
            <person name="Thoen E."/>
            <person name="Andreopoulos B."/>
            <person name="Lu D."/>
            <person name="Skrede I."/>
            <person name="Drula E."/>
            <person name="Henrissat B."/>
            <person name="Morin E."/>
            <person name="Kohler A."/>
            <person name="Barry K."/>
            <person name="LaButti K."/>
            <person name="Morin E."/>
            <person name="Salamov A."/>
            <person name="Lipzen A."/>
            <person name="Mereny Z."/>
            <person name="Hegedus B."/>
            <person name="Baldrian P."/>
            <person name="Stursova M."/>
            <person name="Weitz H."/>
            <person name="Taylor A."/>
            <person name="Grigoriev I.V."/>
            <person name="Nagy L.G."/>
            <person name="Martin F."/>
            <person name="Kauserud H."/>
        </authorList>
    </citation>
    <scope>NUCLEOTIDE SEQUENCE</scope>
    <source>
        <strain evidence="2">CBHHK200</strain>
    </source>
</reference>
<feature type="signal peptide" evidence="1">
    <location>
        <begin position="1"/>
        <end position="21"/>
    </location>
</feature>
<feature type="non-terminal residue" evidence="2">
    <location>
        <position position="108"/>
    </location>
</feature>
<evidence type="ECO:0000313" key="3">
    <source>
        <dbReference type="Proteomes" id="UP001218188"/>
    </source>
</evidence>
<evidence type="ECO:0000256" key="1">
    <source>
        <dbReference type="SAM" id="SignalP"/>
    </source>
</evidence>
<dbReference type="AlphaFoldDB" id="A0AAD6T1G2"/>
<dbReference type="EMBL" id="JARJCM010000036">
    <property type="protein sequence ID" value="KAJ7037620.1"/>
    <property type="molecule type" value="Genomic_DNA"/>
</dbReference>
<accession>A0AAD6T1G2</accession>
<proteinExistence type="predicted"/>
<evidence type="ECO:0000313" key="2">
    <source>
        <dbReference type="EMBL" id="KAJ7037620.1"/>
    </source>
</evidence>
<protein>
    <recommendedName>
        <fullName evidence="4">Secreted protein</fullName>
    </recommendedName>
</protein>
<gene>
    <name evidence="2" type="ORF">C8F04DRAFT_1091902</name>
</gene>
<organism evidence="2 3">
    <name type="scientific">Mycena alexandri</name>
    <dbReference type="NCBI Taxonomy" id="1745969"/>
    <lineage>
        <taxon>Eukaryota</taxon>
        <taxon>Fungi</taxon>
        <taxon>Dikarya</taxon>
        <taxon>Basidiomycota</taxon>
        <taxon>Agaricomycotina</taxon>
        <taxon>Agaricomycetes</taxon>
        <taxon>Agaricomycetidae</taxon>
        <taxon>Agaricales</taxon>
        <taxon>Marasmiineae</taxon>
        <taxon>Mycenaceae</taxon>
        <taxon>Mycena</taxon>
    </lineage>
</organism>
<sequence>MAYRTPLIPLLLIPSIRPVHSLLLFHSTFVSPINSFFLVHTYYLSCSPLVSSFIHPSSPSLSSTTHRIPVLPRFSSPPALARSSQTLLFLFHITLRPHSTPAISLLDT</sequence>
<name>A0AAD6T1G2_9AGAR</name>
<comment type="caution">
    <text evidence="2">The sequence shown here is derived from an EMBL/GenBank/DDBJ whole genome shotgun (WGS) entry which is preliminary data.</text>
</comment>